<evidence type="ECO:0000313" key="2">
    <source>
        <dbReference type="Proteomes" id="UP001182247"/>
    </source>
</evidence>
<dbReference type="Gene3D" id="3.40.50.300">
    <property type="entry name" value="P-loop containing nucleotide triphosphate hydrolases"/>
    <property type="match status" value="1"/>
</dbReference>
<protein>
    <recommendedName>
        <fullName evidence="3">NACHT domain-containing protein</fullName>
    </recommendedName>
</protein>
<dbReference type="SUPFAM" id="SSF52540">
    <property type="entry name" value="P-loop containing nucleoside triphosphate hydrolases"/>
    <property type="match status" value="1"/>
</dbReference>
<comment type="caution">
    <text evidence="1">The sequence shown here is derived from an EMBL/GenBank/DDBJ whole genome shotgun (WGS) entry which is preliminary data.</text>
</comment>
<name>A0AAE4FEN0_MORMO</name>
<sequence>MITLEHAFELAKPWAIKLFEEKILPFIFNKGTEKYKKEKDLFKLKNRMSDYLAKTKAQCSIINSLAFPNVLKNVNDIYITLTISTLDSRDSNEYTIDNGYSFINKFKHTLIIDNAGMGKSTLMKKIVIDTIDKSEYIPIYIELRTLENKSITEQINKLIGLDSIDSDDLLKKIPFIYFFDGVDEIPFDIKNDIIKKIKIFSDEMNDSKIIITSRPDQSLLELHSFNRFKIKPLDIEKSYDLIRLYDINSSKIGNSLTLSNKLISEIKLMRDKDNTTILEFLTTPLYVSLLFCSYKYKPVIPRRKDLFYSQVFEALFETHDLSKETGYVRIKASGLDITDFSIILRRLAFWCLKNNGRLEFSRAELEAVLTNITEKLKGISVKPISFINDLTYSVPLFIKEGALYRWSHKSLMEYFCAEFICIEVKDKRDDLLLTLYESNSVIKFKNIIELCSDIDYASFRKSILHKCLTEYLEHLERIKNCNSLSERDKEIWESISFFSDLSILLTPYSNANLGDLDLSGHIDFFEKGISSQNSFEHNFIGFREFITHITYPTSLKSTVFEILKLKSPDSFLKEKDYFNRLSLETLKIPENVIISTKNGLIKDYSNEIIPEIITILLQFRHALTIPVIYKSSAIKTLNEIVSDTSNGVDDLLDGFDS</sequence>
<dbReference type="AlphaFoldDB" id="A0AAE4FEN0"/>
<dbReference type="PANTHER" id="PTHR46844:SF1">
    <property type="entry name" value="SLR5058 PROTEIN"/>
    <property type="match status" value="1"/>
</dbReference>
<proteinExistence type="predicted"/>
<evidence type="ECO:0000313" key="1">
    <source>
        <dbReference type="EMBL" id="MDS0899570.1"/>
    </source>
</evidence>
<accession>A0AAE4FEN0</accession>
<dbReference type="RefSeq" id="WP_126616243.1">
    <property type="nucleotide sequence ID" value="NZ_CAXOML010000008.1"/>
</dbReference>
<dbReference type="EMBL" id="JAPKIY010000033">
    <property type="protein sequence ID" value="MDS0899570.1"/>
    <property type="molecule type" value="Genomic_DNA"/>
</dbReference>
<reference evidence="1" key="1">
    <citation type="submission" date="2023-02" db="EMBL/GenBank/DDBJ databases">
        <title>Detection, antimicrobial susceptibility and genomic characterization of NDM-producing species of Morganellaceae, Yersiniaceae, and Enterobacteriaceae other than Klebsiella.</title>
        <authorList>
            <person name="Camargo C.H."/>
            <person name="Sacchi C.T."/>
            <person name="Campos K.R."/>
        </authorList>
    </citation>
    <scope>NUCLEOTIDE SEQUENCE</scope>
    <source>
        <strain evidence="1">1189_21</strain>
    </source>
</reference>
<dbReference type="InterPro" id="IPR027417">
    <property type="entry name" value="P-loop_NTPase"/>
</dbReference>
<dbReference type="Proteomes" id="UP001182247">
    <property type="component" value="Unassembled WGS sequence"/>
</dbReference>
<dbReference type="PANTHER" id="PTHR46844">
    <property type="entry name" value="SLR5058 PROTEIN"/>
    <property type="match status" value="1"/>
</dbReference>
<gene>
    <name evidence="1" type="ORF">OSC06_16545</name>
</gene>
<organism evidence="1 2">
    <name type="scientific">Morganella morganii</name>
    <name type="common">Proteus morganii</name>
    <dbReference type="NCBI Taxonomy" id="582"/>
    <lineage>
        <taxon>Bacteria</taxon>
        <taxon>Pseudomonadati</taxon>
        <taxon>Pseudomonadota</taxon>
        <taxon>Gammaproteobacteria</taxon>
        <taxon>Enterobacterales</taxon>
        <taxon>Morganellaceae</taxon>
        <taxon>Morganella</taxon>
    </lineage>
</organism>
<evidence type="ECO:0008006" key="3">
    <source>
        <dbReference type="Google" id="ProtNLM"/>
    </source>
</evidence>